<evidence type="ECO:0000256" key="6">
    <source>
        <dbReference type="ARBA" id="ARBA00022801"/>
    </source>
</evidence>
<dbReference type="Pfam" id="PF12697">
    <property type="entry name" value="Abhydrolase_6"/>
    <property type="match status" value="1"/>
</dbReference>
<dbReference type="FunFam" id="3.60.40.10:FF:000010">
    <property type="entry name" value="Probable protein phosphatase 2C 39"/>
    <property type="match status" value="1"/>
</dbReference>
<proteinExistence type="inferred from homology"/>
<dbReference type="PROSITE" id="PS51746">
    <property type="entry name" value="PPM_2"/>
    <property type="match status" value="1"/>
</dbReference>
<evidence type="ECO:0000256" key="9">
    <source>
        <dbReference type="ARBA" id="ARBA00023211"/>
    </source>
</evidence>
<dbReference type="PANTHER" id="PTHR43139:SF59">
    <property type="entry name" value="ALPHA_BETA-HYDROLASES SUPERFAMILY PROTEIN"/>
    <property type="match status" value="1"/>
</dbReference>
<keyword evidence="7" id="KW-0460">Magnesium</keyword>
<comment type="catalytic activity">
    <reaction evidence="10">
        <text>O-phospho-L-seryl-[protein] + H2O = L-seryl-[protein] + phosphate</text>
        <dbReference type="Rhea" id="RHEA:20629"/>
        <dbReference type="Rhea" id="RHEA-COMP:9863"/>
        <dbReference type="Rhea" id="RHEA-COMP:11604"/>
        <dbReference type="ChEBI" id="CHEBI:15377"/>
        <dbReference type="ChEBI" id="CHEBI:29999"/>
        <dbReference type="ChEBI" id="CHEBI:43474"/>
        <dbReference type="ChEBI" id="CHEBI:83421"/>
        <dbReference type="EC" id="3.1.3.16"/>
    </reaction>
</comment>
<sequence>MCNKNLGVRLSADEFSNSSPAGNNFDPKEKRENKFLVEEGGGGCIYGQLQNREGNKNKTDGGDLIEQVGGGAQSPVSMDSFCCFSPSYSQLVGGRSSSSYGKGKDQQGLIKYGFSLVKGKANHPMEDYHVAKFVQIQEHELGLFAIYDGHLGDSVPAYLQKHLFSNILKEEEFWVEPNRSITKAYESTDQAILSNSSNLGRGGSTAVTAILINGKRLWVANVGDSRAVLSREGQARQMTTDHEPNTERGSIENKGGFVSNMPGDVPRVNGQLAVSRAFGDKSLKSHLRSDPDIQEADIDNRTEVLVLASDGLWKVMSNQEAVDFARRIKDPMKAAKQLTAEALKRESKDDISCVVVRFRGVADQSMSRCFSLTGTTSWCFRSTFKRSGLRSRITDLEDGTVMHCWVPKTRKDSKPDLLLIHGLGANALWQWGDVVQHFVPYFNVYVPDLVFFGESHTTRPERTESFQAQCLKRLMEAHAVQKFSLVGLSYGGFVGYSMAAQFMEAVERVVICCSGVCMEEKDLTEGVFAVSDLEEAGKILVPRSPGKLRELVAYAFFRPPPVRFIPSCFLSDFIDAMCGEYVEEKRDLIRAIPKDRKLSNIPKLTQPTLIIWGEHDRIFPLELGHRLKRHLGDNAHLTVVKNTGHAFNVEKPKEFIKLLKSFLIDLKPPPGSPVSIRSKLQDTLTEGDSKH</sequence>
<evidence type="ECO:0000256" key="12">
    <source>
        <dbReference type="SAM" id="MobiDB-lite"/>
    </source>
</evidence>
<feature type="domain" description="PPM-type phosphatase" evidence="13">
    <location>
        <begin position="111"/>
        <end position="358"/>
    </location>
</feature>
<evidence type="ECO:0000256" key="7">
    <source>
        <dbReference type="ARBA" id="ARBA00022842"/>
    </source>
</evidence>
<keyword evidence="5" id="KW-0479">Metal-binding</keyword>
<dbReference type="GO" id="GO:0004722">
    <property type="term" value="F:protein serine/threonine phosphatase activity"/>
    <property type="evidence" value="ECO:0007669"/>
    <property type="project" value="UniProtKB-EC"/>
</dbReference>
<accession>A0A6N2MV31</accession>
<dbReference type="Gene3D" id="3.60.40.10">
    <property type="entry name" value="PPM-type phosphatase domain"/>
    <property type="match status" value="1"/>
</dbReference>
<comment type="cofactor">
    <cofactor evidence="1">
        <name>Mn(2+)</name>
        <dbReference type="ChEBI" id="CHEBI:29035"/>
    </cofactor>
</comment>
<name>A0A6N2MV31_SALVM</name>
<evidence type="ECO:0000259" key="13">
    <source>
        <dbReference type="PROSITE" id="PS51746"/>
    </source>
</evidence>
<reference evidence="14" key="1">
    <citation type="submission" date="2019-03" db="EMBL/GenBank/DDBJ databases">
        <authorList>
            <person name="Mank J."/>
            <person name="Almeida P."/>
        </authorList>
    </citation>
    <scope>NUCLEOTIDE SEQUENCE</scope>
    <source>
        <strain evidence="14">78183</strain>
    </source>
</reference>
<keyword evidence="9" id="KW-0464">Manganese</keyword>
<dbReference type="SUPFAM" id="SSF53474">
    <property type="entry name" value="alpha/beta-Hydrolases"/>
    <property type="match status" value="1"/>
</dbReference>
<gene>
    <name evidence="14" type="ORF">SVIM_LOCUS371092</name>
</gene>
<dbReference type="InterPro" id="IPR029058">
    <property type="entry name" value="AB_hydrolase_fold"/>
</dbReference>
<feature type="region of interest" description="Disordered" evidence="12">
    <location>
        <begin position="231"/>
        <end position="258"/>
    </location>
</feature>
<dbReference type="Gene3D" id="3.40.50.1820">
    <property type="entry name" value="alpha/beta hydrolase"/>
    <property type="match status" value="1"/>
</dbReference>
<evidence type="ECO:0000256" key="2">
    <source>
        <dbReference type="ARBA" id="ARBA00001946"/>
    </source>
</evidence>
<dbReference type="SUPFAM" id="SSF81606">
    <property type="entry name" value="PP2C-like"/>
    <property type="match status" value="1"/>
</dbReference>
<protein>
    <recommendedName>
        <fullName evidence="4">protein-serine/threonine phosphatase</fullName>
        <ecNumber evidence="4">3.1.3.16</ecNumber>
    </recommendedName>
</protein>
<dbReference type="InterPro" id="IPR000073">
    <property type="entry name" value="AB_hydrolase_1"/>
</dbReference>
<organism evidence="14">
    <name type="scientific">Salix viminalis</name>
    <name type="common">Common osier</name>
    <name type="synonym">Basket willow</name>
    <dbReference type="NCBI Taxonomy" id="40686"/>
    <lineage>
        <taxon>Eukaryota</taxon>
        <taxon>Viridiplantae</taxon>
        <taxon>Streptophyta</taxon>
        <taxon>Embryophyta</taxon>
        <taxon>Tracheophyta</taxon>
        <taxon>Spermatophyta</taxon>
        <taxon>Magnoliopsida</taxon>
        <taxon>eudicotyledons</taxon>
        <taxon>Gunneridae</taxon>
        <taxon>Pentapetalae</taxon>
        <taxon>rosids</taxon>
        <taxon>fabids</taxon>
        <taxon>Malpighiales</taxon>
        <taxon>Salicaceae</taxon>
        <taxon>Saliceae</taxon>
        <taxon>Salix</taxon>
    </lineage>
</organism>
<evidence type="ECO:0000256" key="10">
    <source>
        <dbReference type="ARBA" id="ARBA00047761"/>
    </source>
</evidence>
<dbReference type="EC" id="3.1.3.16" evidence="4"/>
<dbReference type="InterPro" id="IPR052370">
    <property type="entry name" value="Meta-cleavage_hydrolase"/>
</dbReference>
<dbReference type="Pfam" id="PF00481">
    <property type="entry name" value="PP2C"/>
    <property type="match status" value="1"/>
</dbReference>
<evidence type="ECO:0000256" key="3">
    <source>
        <dbReference type="ARBA" id="ARBA00006702"/>
    </source>
</evidence>
<dbReference type="GO" id="GO:0046872">
    <property type="term" value="F:metal ion binding"/>
    <property type="evidence" value="ECO:0007669"/>
    <property type="project" value="UniProtKB-KW"/>
</dbReference>
<evidence type="ECO:0000256" key="4">
    <source>
        <dbReference type="ARBA" id="ARBA00013081"/>
    </source>
</evidence>
<evidence type="ECO:0000313" key="14">
    <source>
        <dbReference type="EMBL" id="VFU53442.1"/>
    </source>
</evidence>
<feature type="compositionally biased region" description="Basic and acidic residues" evidence="12">
    <location>
        <begin position="239"/>
        <end position="251"/>
    </location>
</feature>
<dbReference type="InterPro" id="IPR001932">
    <property type="entry name" value="PPM-type_phosphatase-like_dom"/>
</dbReference>
<dbReference type="EMBL" id="CAADRP010001818">
    <property type="protein sequence ID" value="VFU53442.1"/>
    <property type="molecule type" value="Genomic_DNA"/>
</dbReference>
<dbReference type="SMART" id="SM00331">
    <property type="entry name" value="PP2C_SIG"/>
    <property type="match status" value="1"/>
</dbReference>
<comment type="cofactor">
    <cofactor evidence="2">
        <name>Mg(2+)</name>
        <dbReference type="ChEBI" id="CHEBI:18420"/>
    </cofactor>
</comment>
<evidence type="ECO:0000256" key="8">
    <source>
        <dbReference type="ARBA" id="ARBA00022912"/>
    </source>
</evidence>
<evidence type="ECO:0000256" key="5">
    <source>
        <dbReference type="ARBA" id="ARBA00022723"/>
    </source>
</evidence>
<dbReference type="AlphaFoldDB" id="A0A6N2MV31"/>
<dbReference type="CDD" id="cd00143">
    <property type="entry name" value="PP2Cc"/>
    <property type="match status" value="1"/>
</dbReference>
<feature type="region of interest" description="Disordered" evidence="12">
    <location>
        <begin position="672"/>
        <end position="691"/>
    </location>
</feature>
<dbReference type="PRINTS" id="PR00111">
    <property type="entry name" value="ABHYDROLASE"/>
</dbReference>
<evidence type="ECO:0000256" key="11">
    <source>
        <dbReference type="ARBA" id="ARBA00048336"/>
    </source>
</evidence>
<feature type="compositionally biased region" description="Polar residues" evidence="12">
    <location>
        <begin position="681"/>
        <end position="691"/>
    </location>
</feature>
<comment type="catalytic activity">
    <reaction evidence="11">
        <text>O-phospho-L-threonyl-[protein] + H2O = L-threonyl-[protein] + phosphate</text>
        <dbReference type="Rhea" id="RHEA:47004"/>
        <dbReference type="Rhea" id="RHEA-COMP:11060"/>
        <dbReference type="Rhea" id="RHEA-COMP:11605"/>
        <dbReference type="ChEBI" id="CHEBI:15377"/>
        <dbReference type="ChEBI" id="CHEBI:30013"/>
        <dbReference type="ChEBI" id="CHEBI:43474"/>
        <dbReference type="ChEBI" id="CHEBI:61977"/>
        <dbReference type="EC" id="3.1.3.16"/>
    </reaction>
</comment>
<comment type="similarity">
    <text evidence="3">Belongs to the PP2C family.</text>
</comment>
<keyword evidence="8" id="KW-0904">Protein phosphatase</keyword>
<keyword evidence="6" id="KW-0378">Hydrolase</keyword>
<dbReference type="InterPro" id="IPR036457">
    <property type="entry name" value="PPM-type-like_dom_sf"/>
</dbReference>
<evidence type="ECO:0000256" key="1">
    <source>
        <dbReference type="ARBA" id="ARBA00001936"/>
    </source>
</evidence>
<dbReference type="PANTHER" id="PTHR43139">
    <property type="entry name" value="SI:DKEY-122A22.2"/>
    <property type="match status" value="1"/>
</dbReference>
<dbReference type="SMART" id="SM00332">
    <property type="entry name" value="PP2Cc"/>
    <property type="match status" value="1"/>
</dbReference>